<evidence type="ECO:0000259" key="1">
    <source>
        <dbReference type="Pfam" id="PF11695"/>
    </source>
</evidence>
<protein>
    <submittedName>
        <fullName evidence="2">DUF3291 domain-containing protein</fullName>
    </submittedName>
</protein>
<proteinExistence type="predicted"/>
<dbReference type="InterPro" id="IPR011008">
    <property type="entry name" value="Dimeric_a/b-barrel"/>
</dbReference>
<dbReference type="RefSeq" id="WP_268611144.1">
    <property type="nucleotide sequence ID" value="NZ_CP113797.1"/>
</dbReference>
<dbReference type="SUPFAM" id="SSF54909">
    <property type="entry name" value="Dimeric alpha+beta barrel"/>
    <property type="match status" value="1"/>
</dbReference>
<name>A0A9E9CAM9_9CYAN</name>
<dbReference type="AlphaFoldDB" id="A0A9E9CAM9"/>
<dbReference type="KEGG" id="tsin:OXH18_04075"/>
<reference evidence="2" key="1">
    <citation type="submission" date="2022-12" db="EMBL/GenBank/DDBJ databases">
        <title>Polyphasic identification of a Novel Hot-Spring Cyanobacterium Ocullathermofonsia sinensis gen nov. sp. nov. and Genomic Insights on its Adaptations to the Thermal Habitat.</title>
        <authorList>
            <person name="Daroch M."/>
            <person name="Tang J."/>
            <person name="Jiang Y."/>
        </authorList>
    </citation>
    <scope>NUCLEOTIDE SEQUENCE</scope>
    <source>
        <strain evidence="2">PKUAC-SCTA174</strain>
    </source>
</reference>
<dbReference type="InterPro" id="IPR021708">
    <property type="entry name" value="DUF3291"/>
</dbReference>
<gene>
    <name evidence="2" type="ORF">OXH18_04075</name>
</gene>
<dbReference type="EMBL" id="CP113797">
    <property type="protein sequence ID" value="WAL61187.1"/>
    <property type="molecule type" value="Genomic_DNA"/>
</dbReference>
<dbReference type="Pfam" id="PF11695">
    <property type="entry name" value="DUF3291"/>
    <property type="match status" value="1"/>
</dbReference>
<evidence type="ECO:0000313" key="2">
    <source>
        <dbReference type="EMBL" id="WAL61187.1"/>
    </source>
</evidence>
<accession>A0A9E9CAM9</accession>
<organism evidence="2 3">
    <name type="scientific">Thermocoleostomius sinensis A174</name>
    <dbReference type="NCBI Taxonomy" id="2016057"/>
    <lineage>
        <taxon>Bacteria</taxon>
        <taxon>Bacillati</taxon>
        <taxon>Cyanobacteriota</taxon>
        <taxon>Cyanophyceae</taxon>
        <taxon>Oculatellales</taxon>
        <taxon>Oculatellaceae</taxon>
        <taxon>Thermocoleostomius</taxon>
    </lineage>
</organism>
<keyword evidence="3" id="KW-1185">Reference proteome</keyword>
<evidence type="ECO:0000313" key="3">
    <source>
        <dbReference type="Proteomes" id="UP001163152"/>
    </source>
</evidence>
<feature type="domain" description="DUF3291" evidence="1">
    <location>
        <begin position="40"/>
        <end position="118"/>
    </location>
</feature>
<sequence>MKTLGGEMMSFVSVTRLRLRSPLYLPAFFTHAVSSFRQAKQATGNLQTTIRRQGIRVFWTLTVWHDEASMRAYMTSGSHRQAMPKLAQWCDEASVTHWQQESAELPSWQEAEQHLRQFGRLTKLPHPSPAQAAGIIDV</sequence>
<dbReference type="Proteomes" id="UP001163152">
    <property type="component" value="Chromosome"/>
</dbReference>